<organism evidence="1 2">
    <name type="scientific">Carnegiea gigantea</name>
    <dbReference type="NCBI Taxonomy" id="171969"/>
    <lineage>
        <taxon>Eukaryota</taxon>
        <taxon>Viridiplantae</taxon>
        <taxon>Streptophyta</taxon>
        <taxon>Embryophyta</taxon>
        <taxon>Tracheophyta</taxon>
        <taxon>Spermatophyta</taxon>
        <taxon>Magnoliopsida</taxon>
        <taxon>eudicotyledons</taxon>
        <taxon>Gunneridae</taxon>
        <taxon>Pentapetalae</taxon>
        <taxon>Caryophyllales</taxon>
        <taxon>Cactineae</taxon>
        <taxon>Cactaceae</taxon>
        <taxon>Cactoideae</taxon>
        <taxon>Echinocereeae</taxon>
        <taxon>Carnegiea</taxon>
    </lineage>
</organism>
<accession>A0A9Q1K6Y3</accession>
<keyword evidence="2" id="KW-1185">Reference proteome</keyword>
<proteinExistence type="predicted"/>
<gene>
    <name evidence="1" type="ORF">Cgig2_008963</name>
</gene>
<sequence>MESIKMKLKDFDGIAMDARGQSSGLAMFWKKSLDVSLLSISLHHIDITISLLQGSQEKWQFTGVYGYPENHYKLKTCNLIRDLHDHSTLPWLLVGGDINNIFYNMKKRGGAEKQQTILNAFRDAFESCGLHDLGFQGYEFTCGTVEVATNP</sequence>
<protein>
    <recommendedName>
        <fullName evidence="3">Endonuclease/exonuclease/phosphatase domain-containing protein</fullName>
    </recommendedName>
</protein>
<dbReference type="AlphaFoldDB" id="A0A9Q1K6Y3"/>
<dbReference type="EMBL" id="JAKOGI010000252">
    <property type="protein sequence ID" value="KAJ8438476.1"/>
    <property type="molecule type" value="Genomic_DNA"/>
</dbReference>
<dbReference type="OrthoDB" id="996232at2759"/>
<dbReference type="SUPFAM" id="SSF56219">
    <property type="entry name" value="DNase I-like"/>
    <property type="match status" value="1"/>
</dbReference>
<dbReference type="Gene3D" id="3.60.10.10">
    <property type="entry name" value="Endonuclease/exonuclease/phosphatase"/>
    <property type="match status" value="1"/>
</dbReference>
<dbReference type="InterPro" id="IPR036691">
    <property type="entry name" value="Endo/exonu/phosph_ase_sf"/>
</dbReference>
<dbReference type="Proteomes" id="UP001153076">
    <property type="component" value="Unassembled WGS sequence"/>
</dbReference>
<name>A0A9Q1K6Y3_9CARY</name>
<evidence type="ECO:0008006" key="3">
    <source>
        <dbReference type="Google" id="ProtNLM"/>
    </source>
</evidence>
<comment type="caution">
    <text evidence="1">The sequence shown here is derived from an EMBL/GenBank/DDBJ whole genome shotgun (WGS) entry which is preliminary data.</text>
</comment>
<reference evidence="1" key="1">
    <citation type="submission" date="2022-04" db="EMBL/GenBank/DDBJ databases">
        <title>Carnegiea gigantea Genome sequencing and assembly v2.</title>
        <authorList>
            <person name="Copetti D."/>
            <person name="Sanderson M.J."/>
            <person name="Burquez A."/>
            <person name="Wojciechowski M.F."/>
        </authorList>
    </citation>
    <scope>NUCLEOTIDE SEQUENCE</scope>
    <source>
        <strain evidence="1">SGP5-SGP5p</strain>
        <tissue evidence="1">Aerial part</tissue>
    </source>
</reference>
<evidence type="ECO:0000313" key="1">
    <source>
        <dbReference type="EMBL" id="KAJ8438476.1"/>
    </source>
</evidence>
<evidence type="ECO:0000313" key="2">
    <source>
        <dbReference type="Proteomes" id="UP001153076"/>
    </source>
</evidence>